<keyword evidence="1" id="KW-1133">Transmembrane helix</keyword>
<dbReference type="InterPro" id="IPR005325">
    <property type="entry name" value="DUF308_memb"/>
</dbReference>
<dbReference type="InterPro" id="IPR052712">
    <property type="entry name" value="Acid_resist_chaperone_HdeD"/>
</dbReference>
<name>A0A839ZCV1_9HYPH</name>
<dbReference type="AlphaFoldDB" id="A0A839ZCV1"/>
<feature type="transmembrane region" description="Helical" evidence="1">
    <location>
        <begin position="106"/>
        <end position="127"/>
    </location>
</feature>
<keyword evidence="1" id="KW-0812">Transmembrane</keyword>
<dbReference type="RefSeq" id="WP_183190777.1">
    <property type="nucleotide sequence ID" value="NZ_JACICD010000006.1"/>
</dbReference>
<feature type="transmembrane region" description="Helical" evidence="1">
    <location>
        <begin position="139"/>
        <end position="158"/>
    </location>
</feature>
<comment type="caution">
    <text evidence="2">The sequence shown here is derived from an EMBL/GenBank/DDBJ whole genome shotgun (WGS) entry which is preliminary data.</text>
</comment>
<feature type="transmembrane region" description="Helical" evidence="1">
    <location>
        <begin position="164"/>
        <end position="187"/>
    </location>
</feature>
<dbReference type="PANTHER" id="PTHR34989:SF1">
    <property type="entry name" value="PROTEIN HDED"/>
    <property type="match status" value="1"/>
</dbReference>
<organism evidence="2 3">
    <name type="scientific">Ancylobacter tetraedralis</name>
    <dbReference type="NCBI Taxonomy" id="217068"/>
    <lineage>
        <taxon>Bacteria</taxon>
        <taxon>Pseudomonadati</taxon>
        <taxon>Pseudomonadota</taxon>
        <taxon>Alphaproteobacteria</taxon>
        <taxon>Hyphomicrobiales</taxon>
        <taxon>Xanthobacteraceae</taxon>
        <taxon>Ancylobacter</taxon>
    </lineage>
</organism>
<keyword evidence="3" id="KW-1185">Reference proteome</keyword>
<dbReference type="PANTHER" id="PTHR34989">
    <property type="entry name" value="PROTEIN HDED"/>
    <property type="match status" value="1"/>
</dbReference>
<gene>
    <name evidence="2" type="ORF">FHS55_003234</name>
</gene>
<evidence type="ECO:0000313" key="3">
    <source>
        <dbReference type="Proteomes" id="UP000533469"/>
    </source>
</evidence>
<evidence type="ECO:0000256" key="1">
    <source>
        <dbReference type="SAM" id="Phobius"/>
    </source>
</evidence>
<feature type="transmembrane region" description="Helical" evidence="1">
    <location>
        <begin position="81"/>
        <end position="100"/>
    </location>
</feature>
<feature type="transmembrane region" description="Helical" evidence="1">
    <location>
        <begin position="26"/>
        <end position="44"/>
    </location>
</feature>
<keyword evidence="1" id="KW-0472">Membrane</keyword>
<dbReference type="Proteomes" id="UP000533469">
    <property type="component" value="Unassembled WGS sequence"/>
</dbReference>
<proteinExistence type="predicted"/>
<protein>
    <submittedName>
        <fullName evidence="2">Uncharacterized membrane protein HdeD (DUF308 family)</fullName>
    </submittedName>
</protein>
<dbReference type="GO" id="GO:0005886">
    <property type="term" value="C:plasma membrane"/>
    <property type="evidence" value="ECO:0007669"/>
    <property type="project" value="TreeGrafter"/>
</dbReference>
<dbReference type="EMBL" id="JACICD010000006">
    <property type="protein sequence ID" value="MBB3772613.1"/>
    <property type="molecule type" value="Genomic_DNA"/>
</dbReference>
<reference evidence="2 3" key="1">
    <citation type="submission" date="2020-08" db="EMBL/GenBank/DDBJ databases">
        <title>Genomic Encyclopedia of Type Strains, Phase IV (KMG-IV): sequencing the most valuable type-strain genomes for metagenomic binning, comparative biology and taxonomic classification.</title>
        <authorList>
            <person name="Goeker M."/>
        </authorList>
    </citation>
    <scope>NUCLEOTIDE SEQUENCE [LARGE SCALE GENOMIC DNA]</scope>
    <source>
        <strain evidence="2 3">DSM 5895</strain>
    </source>
</reference>
<feature type="transmembrane region" description="Helical" evidence="1">
    <location>
        <begin position="56"/>
        <end position="74"/>
    </location>
</feature>
<sequence>MANVLPAGHFARDTASAAPRAQSRRWGGYLALGLLQLTAAGIAARDLSGSPAALPAVAAMMTVAGAAEVAHALASADRAQWPARLAGGLALTLAGVLMLTDPSLAALQHTLALGVLATLAGGCRLAAAWPLRHRRGESWLVVSALASMDAGILMLALWPAAPLGLLGAIIGADLAVRGAGFIAFAQVRRGQAEARARRSIPH</sequence>
<evidence type="ECO:0000313" key="2">
    <source>
        <dbReference type="EMBL" id="MBB3772613.1"/>
    </source>
</evidence>
<accession>A0A839ZCV1</accession>
<dbReference type="Pfam" id="PF03729">
    <property type="entry name" value="DUF308"/>
    <property type="match status" value="1"/>
</dbReference>